<evidence type="ECO:0008006" key="3">
    <source>
        <dbReference type="Google" id="ProtNLM"/>
    </source>
</evidence>
<gene>
    <name evidence="1" type="ORF">QE152_g35297</name>
</gene>
<proteinExistence type="predicted"/>
<reference evidence="1 2" key="1">
    <citation type="journal article" date="2024" name="BMC Genomics">
        <title>De novo assembly and annotation of Popillia japonica's genome with initial clues to its potential as an invasive pest.</title>
        <authorList>
            <person name="Cucini C."/>
            <person name="Boschi S."/>
            <person name="Funari R."/>
            <person name="Cardaioli E."/>
            <person name="Iannotti N."/>
            <person name="Marturano G."/>
            <person name="Paoli F."/>
            <person name="Bruttini M."/>
            <person name="Carapelli A."/>
            <person name="Frati F."/>
            <person name="Nardi F."/>
        </authorList>
    </citation>
    <scope>NUCLEOTIDE SEQUENCE [LARGE SCALE GENOMIC DNA]</scope>
    <source>
        <strain evidence="1">DMR45628</strain>
    </source>
</reference>
<organism evidence="1 2">
    <name type="scientific">Popillia japonica</name>
    <name type="common">Japanese beetle</name>
    <dbReference type="NCBI Taxonomy" id="7064"/>
    <lineage>
        <taxon>Eukaryota</taxon>
        <taxon>Metazoa</taxon>
        <taxon>Ecdysozoa</taxon>
        <taxon>Arthropoda</taxon>
        <taxon>Hexapoda</taxon>
        <taxon>Insecta</taxon>
        <taxon>Pterygota</taxon>
        <taxon>Neoptera</taxon>
        <taxon>Endopterygota</taxon>
        <taxon>Coleoptera</taxon>
        <taxon>Polyphaga</taxon>
        <taxon>Scarabaeiformia</taxon>
        <taxon>Scarabaeidae</taxon>
        <taxon>Rutelinae</taxon>
        <taxon>Popillia</taxon>
    </lineage>
</organism>
<sequence length="126" mass="14841">MSDHFTSSDDDLEEMLEVMEVPKNRNYFEEIVPQMDDAEFVEHFRVSRGVMVQLAEQFRASEHYHYQEGNSEKISPSKFITVFLWFAANEASSYRDVADRFNVTKSSLHKIISMIFFAFPWLIDLT</sequence>
<dbReference type="Proteomes" id="UP001458880">
    <property type="component" value="Unassembled WGS sequence"/>
</dbReference>
<accession>A0AAW1IG45</accession>
<dbReference type="EMBL" id="JASPKY010000589">
    <property type="protein sequence ID" value="KAK9688463.1"/>
    <property type="molecule type" value="Genomic_DNA"/>
</dbReference>
<name>A0AAW1IG45_POPJA</name>
<evidence type="ECO:0000313" key="1">
    <source>
        <dbReference type="EMBL" id="KAK9688463.1"/>
    </source>
</evidence>
<comment type="caution">
    <text evidence="1">The sequence shown here is derived from an EMBL/GenBank/DDBJ whole genome shotgun (WGS) entry which is preliminary data.</text>
</comment>
<protein>
    <recommendedName>
        <fullName evidence="3">Transposase Helix-turn-helix domain-containing protein</fullName>
    </recommendedName>
</protein>
<keyword evidence="2" id="KW-1185">Reference proteome</keyword>
<dbReference type="AlphaFoldDB" id="A0AAW1IG45"/>
<evidence type="ECO:0000313" key="2">
    <source>
        <dbReference type="Proteomes" id="UP001458880"/>
    </source>
</evidence>